<dbReference type="Proteomes" id="UP000324632">
    <property type="component" value="Chromosome 24"/>
</dbReference>
<gene>
    <name evidence="3" type="ORF">E1301_Tti022956</name>
</gene>
<name>A0A5A9N2M1_9TELE</name>
<feature type="region of interest" description="Disordered" evidence="2">
    <location>
        <begin position="1"/>
        <end position="50"/>
    </location>
</feature>
<dbReference type="AlphaFoldDB" id="A0A5A9N2M1"/>
<protein>
    <submittedName>
        <fullName evidence="3">Cell cycle progression protein 1</fullName>
    </submittedName>
</protein>
<proteinExistence type="predicted"/>
<organism evidence="3 4">
    <name type="scientific">Triplophysa tibetana</name>
    <dbReference type="NCBI Taxonomy" id="1572043"/>
    <lineage>
        <taxon>Eukaryota</taxon>
        <taxon>Metazoa</taxon>
        <taxon>Chordata</taxon>
        <taxon>Craniata</taxon>
        <taxon>Vertebrata</taxon>
        <taxon>Euteleostomi</taxon>
        <taxon>Actinopterygii</taxon>
        <taxon>Neopterygii</taxon>
        <taxon>Teleostei</taxon>
        <taxon>Ostariophysi</taxon>
        <taxon>Cypriniformes</taxon>
        <taxon>Nemacheilidae</taxon>
        <taxon>Triplophysa</taxon>
    </lineage>
</organism>
<dbReference type="InterPro" id="IPR051990">
    <property type="entry name" value="CCPG1/PBIP1"/>
</dbReference>
<dbReference type="PANTHER" id="PTHR28638">
    <property type="entry name" value="CELL CYCLE PROGRESSION PROTEIN 1"/>
    <property type="match status" value="1"/>
</dbReference>
<evidence type="ECO:0000313" key="4">
    <source>
        <dbReference type="Proteomes" id="UP000324632"/>
    </source>
</evidence>
<evidence type="ECO:0000256" key="1">
    <source>
        <dbReference type="ARBA" id="ARBA00023054"/>
    </source>
</evidence>
<evidence type="ECO:0000256" key="2">
    <source>
        <dbReference type="SAM" id="MobiDB-lite"/>
    </source>
</evidence>
<keyword evidence="1" id="KW-0175">Coiled coil</keyword>
<feature type="compositionally biased region" description="Basic and acidic residues" evidence="2">
    <location>
        <begin position="13"/>
        <end position="30"/>
    </location>
</feature>
<dbReference type="PANTHER" id="PTHR28638:SF2">
    <property type="entry name" value="CELL CYCLE PROGRESSION PROTEIN 1"/>
    <property type="match status" value="1"/>
</dbReference>
<reference evidence="3 4" key="1">
    <citation type="journal article" date="2019" name="Mol. Ecol. Resour.">
        <title>Chromosome-level genome assembly of Triplophysa tibetana, a fish adapted to the harsh high-altitude environment of the Tibetan Plateau.</title>
        <authorList>
            <person name="Yang X."/>
            <person name="Liu H."/>
            <person name="Ma Z."/>
            <person name="Zou Y."/>
            <person name="Zou M."/>
            <person name="Mao Y."/>
            <person name="Li X."/>
            <person name="Wang H."/>
            <person name="Chen T."/>
            <person name="Wang W."/>
            <person name="Yang R."/>
        </authorList>
    </citation>
    <scope>NUCLEOTIDE SEQUENCE [LARGE SCALE GENOMIC DNA]</scope>
    <source>
        <strain evidence="3">TTIB1903HZAU</strain>
        <tissue evidence="3">Muscle</tissue>
    </source>
</reference>
<sequence length="122" mass="14289">MNQRETLTAEAQTLRKELNEERKVTDKLKEELEELNQNDDVDESQTDAETEKLQTRLLELENKLKFEQQRSDLWERLYVESKEDRPKGDRDVKTKILKEGVMGKVIKNIGLLKMQGGVRGDD</sequence>
<feature type="compositionally biased region" description="Acidic residues" evidence="2">
    <location>
        <begin position="31"/>
        <end position="48"/>
    </location>
</feature>
<comment type="caution">
    <text evidence="3">The sequence shown here is derived from an EMBL/GenBank/DDBJ whole genome shotgun (WGS) entry which is preliminary data.</text>
</comment>
<accession>A0A5A9N2M1</accession>
<dbReference type="GO" id="GO:0016020">
    <property type="term" value="C:membrane"/>
    <property type="evidence" value="ECO:0007669"/>
    <property type="project" value="TreeGrafter"/>
</dbReference>
<dbReference type="EMBL" id="SOYY01000024">
    <property type="protein sequence ID" value="KAA0703583.1"/>
    <property type="molecule type" value="Genomic_DNA"/>
</dbReference>
<evidence type="ECO:0000313" key="3">
    <source>
        <dbReference type="EMBL" id="KAA0703583.1"/>
    </source>
</evidence>
<feature type="compositionally biased region" description="Polar residues" evidence="2">
    <location>
        <begin position="1"/>
        <end position="11"/>
    </location>
</feature>
<keyword evidence="4" id="KW-1185">Reference proteome</keyword>